<organism evidence="1 2">
    <name type="scientific">Furfurilactobacillus curtus</name>
    <dbReference type="NCBI Taxonomy" id="1746200"/>
    <lineage>
        <taxon>Bacteria</taxon>
        <taxon>Bacillati</taxon>
        <taxon>Bacillota</taxon>
        <taxon>Bacilli</taxon>
        <taxon>Lactobacillales</taxon>
        <taxon>Lactobacillaceae</taxon>
        <taxon>Furfurilactobacillus</taxon>
    </lineage>
</organism>
<dbReference type="InterPro" id="IPR010022">
    <property type="entry name" value="XkdX"/>
</dbReference>
<evidence type="ECO:0000313" key="1">
    <source>
        <dbReference type="EMBL" id="GKT04765.1"/>
    </source>
</evidence>
<dbReference type="RefSeq" id="WP_407881966.1">
    <property type="nucleotide sequence ID" value="NZ_BQXO01000001.1"/>
</dbReference>
<evidence type="ECO:0000313" key="2">
    <source>
        <dbReference type="Proteomes" id="UP001628078"/>
    </source>
</evidence>
<comment type="caution">
    <text evidence="1">The sequence shown here is derived from an EMBL/GenBank/DDBJ whole genome shotgun (WGS) entry which is preliminary data.</text>
</comment>
<dbReference type="Pfam" id="PF09693">
    <property type="entry name" value="Phage_XkdX"/>
    <property type="match status" value="1"/>
</dbReference>
<accession>A0ABQ5JKW8</accession>
<protein>
    <recommendedName>
        <fullName evidence="3">XkdX family protein</fullName>
    </recommendedName>
</protein>
<name>A0ABQ5JKW8_9LACO</name>
<proteinExistence type="predicted"/>
<dbReference type="EMBL" id="BQXO01000001">
    <property type="protein sequence ID" value="GKT04765.1"/>
    <property type="molecule type" value="Genomic_DNA"/>
</dbReference>
<evidence type="ECO:0008006" key="3">
    <source>
        <dbReference type="Google" id="ProtNLM"/>
    </source>
</evidence>
<keyword evidence="2" id="KW-1185">Reference proteome</keyword>
<dbReference type="Proteomes" id="UP001628078">
    <property type="component" value="Unassembled WGS sequence"/>
</dbReference>
<reference evidence="1 2" key="1">
    <citation type="submission" date="2022-03" db="EMBL/GenBank/DDBJ databases">
        <title>Draft genome sequence of Furfurilactobacillus curtus JCM 31185.</title>
        <authorList>
            <person name="Suzuki S."/>
            <person name="Endo A."/>
            <person name="Kajikawa A."/>
        </authorList>
    </citation>
    <scope>NUCLEOTIDE SEQUENCE [LARGE SCALE GENOMIC DNA]</scope>
    <source>
        <strain evidence="1 2">JCM 31185</strain>
    </source>
</reference>
<gene>
    <name evidence="1" type="ORF">JCM31185_00540</name>
</gene>
<sequence length="51" mass="5997">MMFFDLFKLFYQQWHTMTAADLKVQVSNKVITADQFKEITGDDYVAQTTTE</sequence>